<dbReference type="Proteomes" id="UP001321486">
    <property type="component" value="Chromosome"/>
</dbReference>
<evidence type="ECO:0000313" key="3">
    <source>
        <dbReference type="EMBL" id="BDZ51366.1"/>
    </source>
</evidence>
<feature type="compositionally biased region" description="Basic and acidic residues" evidence="2">
    <location>
        <begin position="11"/>
        <end position="20"/>
    </location>
</feature>
<evidence type="ECO:0000313" key="4">
    <source>
        <dbReference type="Proteomes" id="UP001321486"/>
    </source>
</evidence>
<dbReference type="EMBL" id="AP027732">
    <property type="protein sequence ID" value="BDZ51366.1"/>
    <property type="molecule type" value="Genomic_DNA"/>
</dbReference>
<evidence type="ECO:0000256" key="1">
    <source>
        <dbReference type="ARBA" id="ARBA00005721"/>
    </source>
</evidence>
<dbReference type="Pfam" id="PF03780">
    <property type="entry name" value="Asp23"/>
    <property type="match status" value="1"/>
</dbReference>
<dbReference type="RefSeq" id="WP_286344143.1">
    <property type="nucleotide sequence ID" value="NZ_AP027732.1"/>
</dbReference>
<gene>
    <name evidence="3" type="ORF">GCM10025867_36070</name>
</gene>
<comment type="similarity">
    <text evidence="1">Belongs to the asp23 family.</text>
</comment>
<protein>
    <recommendedName>
        <fullName evidence="5">Asp23/Gls24 family envelope stress response protein</fullName>
    </recommendedName>
</protein>
<evidence type="ECO:0000256" key="2">
    <source>
        <dbReference type="SAM" id="MobiDB-lite"/>
    </source>
</evidence>
<evidence type="ECO:0008006" key="5">
    <source>
        <dbReference type="Google" id="ProtNLM"/>
    </source>
</evidence>
<dbReference type="PANTHER" id="PTHR34297">
    <property type="entry name" value="HYPOTHETICAL CYTOSOLIC PROTEIN-RELATED"/>
    <property type="match status" value="1"/>
</dbReference>
<sequence length="142" mass="14639">MSTTTPAAVARRTDDASDKGKTTIDETVVAKVAGIAAREVTGVHGLGGGAARAIGALRNVVNSKDLTQGVSVEVGDTQVAADITIVAEYPAPLQDVADGVRASVAQAIETIVGMEVAEINVTINDVHIEDDDDDETKESRVQ</sequence>
<dbReference type="InterPro" id="IPR005531">
    <property type="entry name" value="Asp23"/>
</dbReference>
<reference evidence="4" key="1">
    <citation type="journal article" date="2019" name="Int. J. Syst. Evol. Microbiol.">
        <title>The Global Catalogue of Microorganisms (GCM) 10K type strain sequencing project: providing services to taxonomists for standard genome sequencing and annotation.</title>
        <authorList>
            <consortium name="The Broad Institute Genomics Platform"/>
            <consortium name="The Broad Institute Genome Sequencing Center for Infectious Disease"/>
            <person name="Wu L."/>
            <person name="Ma J."/>
        </authorList>
    </citation>
    <scope>NUCLEOTIDE SEQUENCE [LARGE SCALE GENOMIC DNA]</scope>
    <source>
        <strain evidence="4">NBRC 108728</strain>
    </source>
</reference>
<organism evidence="3 4">
    <name type="scientific">Frondihabitans sucicola</name>
    <dbReference type="NCBI Taxonomy" id="1268041"/>
    <lineage>
        <taxon>Bacteria</taxon>
        <taxon>Bacillati</taxon>
        <taxon>Actinomycetota</taxon>
        <taxon>Actinomycetes</taxon>
        <taxon>Micrococcales</taxon>
        <taxon>Microbacteriaceae</taxon>
        <taxon>Frondihabitans</taxon>
    </lineage>
</organism>
<proteinExistence type="inferred from homology"/>
<feature type="region of interest" description="Disordered" evidence="2">
    <location>
        <begin position="1"/>
        <end position="20"/>
    </location>
</feature>
<dbReference type="PANTHER" id="PTHR34297:SF3">
    <property type="entry name" value="ALKALINE SHOCK PROTEIN 23"/>
    <property type="match status" value="1"/>
</dbReference>
<keyword evidence="4" id="KW-1185">Reference proteome</keyword>
<name>A0ABM8GSD0_9MICO</name>
<accession>A0ABM8GSD0</accession>